<evidence type="ECO:0000259" key="16">
    <source>
        <dbReference type="PROSITE" id="PS50109"/>
    </source>
</evidence>
<evidence type="ECO:0000256" key="12">
    <source>
        <dbReference type="ARBA" id="ARBA00023012"/>
    </source>
</evidence>
<dbReference type="Pfam" id="PF02518">
    <property type="entry name" value="HATPase_c"/>
    <property type="match status" value="1"/>
</dbReference>
<keyword evidence="5" id="KW-0597">Phosphoprotein</keyword>
<keyword evidence="9 14" id="KW-0418">Kinase</keyword>
<sequence length="598" mass="66760">MLKRLFSPLTLVNQLALIVLLSTAIGVTGMAISGWLVQGVQGSAHAINEAGSLRMQSYRLLAAVPLTAEDQPLLDEMERTAFSPELEIAARRDGQTKQLNALQGYWHSQLKPGLQQAHSPDTVAGDVASFVARIDTLVSSFDSSTEMRIERVVTVHGVMAVFMALLLVFTIVWLRARLLYPWKQLLAVARAVTQRDFTQRAHISGRNEMAMLGQALNDMSGELAESYAVLEKRVQEKTAGLEQKNEILSFLWQANRRLHSQVPLCERLSPVLNGLQNLTLLHDIELRVYDVEDEENHQEFTCQSDMTCDDKGCHLCPRGLPTPASSGTTLKWRLADNHTQYGILLATLPTGRHLSHDQQQLVDTLVEQLTATLALDRHQEKQQQLIVMEERATIARELHDSIAQSLSCIKMQVSCLQMQDDALPPTSKELLSQIRNELNTSWVQLRELLTTFRLQLNEPGLRPALESSCQEFSARLGFPVKLDYQLPPRFVPSHQAIHLLQIAREALSNALKHADATAVTVTVAHHDNQVKLTVLDNGRGVPENAERTNHYGLIIMRDRAQSLRGDCQVRRGESGGTEVVVTFIPEKPLITSEGENHD</sequence>
<dbReference type="InterPro" id="IPR005467">
    <property type="entry name" value="His_kinase_dom"/>
</dbReference>
<dbReference type="PANTHER" id="PTHR24421">
    <property type="entry name" value="NITRATE/NITRITE SENSOR PROTEIN NARX-RELATED"/>
    <property type="match status" value="1"/>
</dbReference>
<dbReference type="CDD" id="cd06225">
    <property type="entry name" value="HAMP"/>
    <property type="match status" value="1"/>
</dbReference>
<evidence type="ECO:0000256" key="6">
    <source>
        <dbReference type="ARBA" id="ARBA00022679"/>
    </source>
</evidence>
<dbReference type="NCBIfam" id="NF007896">
    <property type="entry name" value="PRK10600.1"/>
    <property type="match status" value="1"/>
</dbReference>
<keyword evidence="8 14" id="KW-0547">Nucleotide-binding</keyword>
<evidence type="ECO:0000256" key="9">
    <source>
        <dbReference type="ARBA" id="ARBA00022777"/>
    </source>
</evidence>
<comment type="caution">
    <text evidence="18">The sequence shown here is derived from an EMBL/GenBank/DDBJ whole genome shotgun (WGS) entry which is preliminary data.</text>
</comment>
<dbReference type="InterPro" id="IPR011712">
    <property type="entry name" value="Sig_transdc_His_kin_sub3_dim/P"/>
</dbReference>
<feature type="domain" description="Histidine kinase" evidence="16">
    <location>
        <begin position="397"/>
        <end position="587"/>
    </location>
</feature>
<dbReference type="PROSITE" id="PS50109">
    <property type="entry name" value="HIS_KIN"/>
    <property type="match status" value="1"/>
</dbReference>
<dbReference type="InterPro" id="IPR003660">
    <property type="entry name" value="HAMP_dom"/>
</dbReference>
<comment type="subcellular location">
    <subcellularLocation>
        <location evidence="2">Cell inner membrane</location>
        <topology evidence="2">Multi-pass membrane protein</topology>
    </subcellularLocation>
</comment>
<evidence type="ECO:0000256" key="10">
    <source>
        <dbReference type="ARBA" id="ARBA00022840"/>
    </source>
</evidence>
<dbReference type="InterPro" id="IPR029095">
    <property type="entry name" value="NarX-like_N"/>
</dbReference>
<proteinExistence type="predicted"/>
<dbReference type="Pfam" id="PF00672">
    <property type="entry name" value="HAMP"/>
    <property type="match status" value="1"/>
</dbReference>
<gene>
    <name evidence="18" type="primary">narX</name>
    <name evidence="18" type="ORF">ISP11_16100</name>
</gene>
<evidence type="ECO:0000259" key="17">
    <source>
        <dbReference type="PROSITE" id="PS50885"/>
    </source>
</evidence>
<evidence type="ECO:0000256" key="8">
    <source>
        <dbReference type="ARBA" id="ARBA00022741"/>
    </source>
</evidence>
<dbReference type="Pfam" id="PF13675">
    <property type="entry name" value="PilJ"/>
    <property type="match status" value="1"/>
</dbReference>
<protein>
    <recommendedName>
        <fullName evidence="14">Sensor protein</fullName>
        <ecNumber evidence="14">2.7.13.3</ecNumber>
    </recommendedName>
</protein>
<dbReference type="CDD" id="cd22900">
    <property type="entry name" value="NarX_sensor"/>
    <property type="match status" value="1"/>
</dbReference>
<name>A0ABD4KD07_9ENTR</name>
<dbReference type="CDD" id="cd16917">
    <property type="entry name" value="HATPase_UhpB-NarQ-NarX-like"/>
    <property type="match status" value="1"/>
</dbReference>
<dbReference type="InterPro" id="IPR042295">
    <property type="entry name" value="NarX-like_N_sf"/>
</dbReference>
<evidence type="ECO:0000313" key="19">
    <source>
        <dbReference type="Proteomes" id="UP000628560"/>
    </source>
</evidence>
<dbReference type="Gene3D" id="3.30.565.10">
    <property type="entry name" value="Histidine kinase-like ATPase, C-terminal domain"/>
    <property type="match status" value="1"/>
</dbReference>
<evidence type="ECO:0000256" key="1">
    <source>
        <dbReference type="ARBA" id="ARBA00000085"/>
    </source>
</evidence>
<dbReference type="EC" id="2.7.13.3" evidence="14"/>
<dbReference type="InterPro" id="IPR003594">
    <property type="entry name" value="HATPase_dom"/>
</dbReference>
<keyword evidence="3 14" id="KW-1003">Cell membrane</keyword>
<keyword evidence="11 15" id="KW-1133">Transmembrane helix</keyword>
<feature type="transmembrane region" description="Helical" evidence="15">
    <location>
        <begin position="15"/>
        <end position="37"/>
    </location>
</feature>
<dbReference type="PROSITE" id="PS50885">
    <property type="entry name" value="HAMP"/>
    <property type="match status" value="1"/>
</dbReference>
<evidence type="ECO:0000256" key="4">
    <source>
        <dbReference type="ARBA" id="ARBA00022519"/>
    </source>
</evidence>
<organism evidence="18 19">
    <name type="scientific">Lelliottia nimipressuralis</name>
    <dbReference type="NCBI Taxonomy" id="69220"/>
    <lineage>
        <taxon>Bacteria</taxon>
        <taxon>Pseudomonadati</taxon>
        <taxon>Pseudomonadota</taxon>
        <taxon>Gammaproteobacteria</taxon>
        <taxon>Enterobacterales</taxon>
        <taxon>Enterobacteriaceae</taxon>
        <taxon>Lelliottia</taxon>
    </lineage>
</organism>
<evidence type="ECO:0000313" key="18">
    <source>
        <dbReference type="EMBL" id="MBF4179392.1"/>
    </source>
</evidence>
<dbReference type="EMBL" id="JADIXP010000010">
    <property type="protein sequence ID" value="MBF4179392.1"/>
    <property type="molecule type" value="Genomic_DNA"/>
</dbReference>
<dbReference type="Gene3D" id="1.20.120.960">
    <property type="entry name" value="Histidine kinase NarX, sensor domain"/>
    <property type="match status" value="1"/>
</dbReference>
<dbReference type="InterPro" id="IPR036890">
    <property type="entry name" value="HATPase_C_sf"/>
</dbReference>
<dbReference type="PANTHER" id="PTHR24421:SF51">
    <property type="entry name" value="NITRATE_NITRITE SENSOR PROTEIN NARX"/>
    <property type="match status" value="1"/>
</dbReference>
<comment type="catalytic activity">
    <reaction evidence="1 14">
        <text>ATP + protein L-histidine = ADP + protein N-phospho-L-histidine.</text>
        <dbReference type="EC" id="2.7.13.3"/>
    </reaction>
</comment>
<dbReference type="AlphaFoldDB" id="A0ABD4KD07"/>
<keyword evidence="10 14" id="KW-0067">ATP-binding</keyword>
<evidence type="ECO:0000256" key="13">
    <source>
        <dbReference type="ARBA" id="ARBA00023136"/>
    </source>
</evidence>
<keyword evidence="13 14" id="KW-0472">Membrane</keyword>
<evidence type="ECO:0000256" key="14">
    <source>
        <dbReference type="PIRNR" id="PIRNR003167"/>
    </source>
</evidence>
<dbReference type="GO" id="GO:0005524">
    <property type="term" value="F:ATP binding"/>
    <property type="evidence" value="ECO:0007669"/>
    <property type="project" value="UniProtKB-UniRule"/>
</dbReference>
<accession>A0ABD4KD07</accession>
<keyword evidence="12 14" id="KW-0902">Two-component regulatory system</keyword>
<keyword evidence="7 15" id="KW-0812">Transmembrane</keyword>
<evidence type="ECO:0000256" key="5">
    <source>
        <dbReference type="ARBA" id="ARBA00022553"/>
    </source>
</evidence>
<dbReference type="PIRSF" id="PIRSF003167">
    <property type="entry name" value="STHK_NarX/NarQ"/>
    <property type="match status" value="1"/>
</dbReference>
<dbReference type="SMART" id="SM00304">
    <property type="entry name" value="HAMP"/>
    <property type="match status" value="1"/>
</dbReference>
<evidence type="ECO:0000256" key="15">
    <source>
        <dbReference type="SAM" id="Phobius"/>
    </source>
</evidence>
<dbReference type="Proteomes" id="UP000628560">
    <property type="component" value="Unassembled WGS sequence"/>
</dbReference>
<dbReference type="RefSeq" id="WP_100779924.1">
    <property type="nucleotide sequence ID" value="NZ_JADIXP010000010.1"/>
</dbReference>
<dbReference type="SUPFAM" id="SSF55874">
    <property type="entry name" value="ATPase domain of HSP90 chaperone/DNA topoisomerase II/histidine kinase"/>
    <property type="match status" value="1"/>
</dbReference>
<dbReference type="GO" id="GO:0000155">
    <property type="term" value="F:phosphorelay sensor kinase activity"/>
    <property type="evidence" value="ECO:0007669"/>
    <property type="project" value="UniProtKB-UniRule"/>
</dbReference>
<keyword evidence="6 14" id="KW-0808">Transferase</keyword>
<dbReference type="InterPro" id="IPR016380">
    <property type="entry name" value="Sig_transdc_His_kin_NarX/NarQ"/>
</dbReference>
<dbReference type="GO" id="GO:0046983">
    <property type="term" value="F:protein dimerization activity"/>
    <property type="evidence" value="ECO:0007669"/>
    <property type="project" value="UniProtKB-UniRule"/>
</dbReference>
<dbReference type="SUPFAM" id="SSF158472">
    <property type="entry name" value="HAMP domain-like"/>
    <property type="match status" value="1"/>
</dbReference>
<reference evidence="18 19" key="1">
    <citation type="submission" date="2020-11" db="EMBL/GenBank/DDBJ databases">
        <title>Identification of Lelliottia nimipressuralis from Wound Infection by Whole Genome-Based Bacterial Identification.</title>
        <authorList>
            <person name="Navarathna D.H."/>
            <person name="Choi H."/>
            <person name="Jinadatha C."/>
            <person name="Chatterjee P."/>
            <person name="Hwang M."/>
        </authorList>
    </citation>
    <scope>NUCLEOTIDE SEQUENCE [LARGE SCALE GENOMIC DNA]</scope>
    <source>
        <strain evidence="18 19">DN2020</strain>
    </source>
</reference>
<evidence type="ECO:0000256" key="2">
    <source>
        <dbReference type="ARBA" id="ARBA00004429"/>
    </source>
</evidence>
<feature type="domain" description="HAMP" evidence="17">
    <location>
        <begin position="176"/>
        <end position="228"/>
    </location>
</feature>
<evidence type="ECO:0000256" key="11">
    <source>
        <dbReference type="ARBA" id="ARBA00022989"/>
    </source>
</evidence>
<feature type="transmembrane region" description="Helical" evidence="15">
    <location>
        <begin position="153"/>
        <end position="174"/>
    </location>
</feature>
<dbReference type="Pfam" id="PF07730">
    <property type="entry name" value="HisKA_3"/>
    <property type="match status" value="1"/>
</dbReference>
<evidence type="ECO:0000256" key="7">
    <source>
        <dbReference type="ARBA" id="ARBA00022692"/>
    </source>
</evidence>
<evidence type="ECO:0000256" key="3">
    <source>
        <dbReference type="ARBA" id="ARBA00022475"/>
    </source>
</evidence>
<dbReference type="Gene3D" id="1.20.5.1930">
    <property type="match status" value="1"/>
</dbReference>
<dbReference type="GO" id="GO:0005886">
    <property type="term" value="C:plasma membrane"/>
    <property type="evidence" value="ECO:0007669"/>
    <property type="project" value="UniProtKB-SubCell"/>
</dbReference>
<keyword evidence="4 14" id="KW-0997">Cell inner membrane</keyword>
<dbReference type="InterPro" id="IPR050482">
    <property type="entry name" value="Sensor_HK_TwoCompSys"/>
</dbReference>
<dbReference type="SMART" id="SM00387">
    <property type="entry name" value="HATPase_c"/>
    <property type="match status" value="1"/>
</dbReference>